<dbReference type="AlphaFoldDB" id="A0ABD3RZZ8"/>
<feature type="compositionally biased region" description="Low complexity" evidence="2">
    <location>
        <begin position="263"/>
        <end position="274"/>
    </location>
</feature>
<feature type="region of interest" description="Disordered" evidence="2">
    <location>
        <begin position="598"/>
        <end position="656"/>
    </location>
</feature>
<evidence type="ECO:0000256" key="2">
    <source>
        <dbReference type="SAM" id="MobiDB-lite"/>
    </source>
</evidence>
<feature type="compositionally biased region" description="Basic and acidic residues" evidence="2">
    <location>
        <begin position="112"/>
        <end position="125"/>
    </location>
</feature>
<evidence type="ECO:0000313" key="4">
    <source>
        <dbReference type="Proteomes" id="UP001530377"/>
    </source>
</evidence>
<dbReference type="InterPro" id="IPR009348">
    <property type="entry name" value="NPR2-like"/>
</dbReference>
<feature type="compositionally biased region" description="Low complexity" evidence="2">
    <location>
        <begin position="611"/>
        <end position="623"/>
    </location>
</feature>
<feature type="compositionally biased region" description="Basic and acidic residues" evidence="2">
    <location>
        <begin position="141"/>
        <end position="150"/>
    </location>
</feature>
<feature type="region of interest" description="Disordered" evidence="2">
    <location>
        <begin position="54"/>
        <end position="289"/>
    </location>
</feature>
<organism evidence="3 4">
    <name type="scientific">Cyclostephanos tholiformis</name>
    <dbReference type="NCBI Taxonomy" id="382380"/>
    <lineage>
        <taxon>Eukaryota</taxon>
        <taxon>Sar</taxon>
        <taxon>Stramenopiles</taxon>
        <taxon>Ochrophyta</taxon>
        <taxon>Bacillariophyta</taxon>
        <taxon>Coscinodiscophyceae</taxon>
        <taxon>Thalassiosirophycidae</taxon>
        <taxon>Stephanodiscales</taxon>
        <taxon>Stephanodiscaceae</taxon>
        <taxon>Cyclostephanos</taxon>
    </lineage>
</organism>
<proteinExistence type="inferred from homology"/>
<dbReference type="GO" id="GO:1904262">
    <property type="term" value="P:negative regulation of TORC1 signaling"/>
    <property type="evidence" value="ECO:0007669"/>
    <property type="project" value="UniProtKB-ARBA"/>
</dbReference>
<feature type="compositionally biased region" description="Basic and acidic residues" evidence="2">
    <location>
        <begin position="69"/>
        <end position="89"/>
    </location>
</feature>
<comment type="similarity">
    <text evidence="1">Belongs to the NPR2 family.</text>
</comment>
<name>A0ABD3RZZ8_9STRA</name>
<feature type="compositionally biased region" description="Basic and acidic residues" evidence="2">
    <location>
        <begin position="624"/>
        <end position="653"/>
    </location>
</feature>
<keyword evidence="4" id="KW-1185">Reference proteome</keyword>
<gene>
    <name evidence="3" type="ORF">ACHAXA_002421</name>
</gene>
<dbReference type="PANTHER" id="PTHR12991:SF10">
    <property type="entry name" value="GATOR COMPLEX PROTEIN NPRL2"/>
    <property type="match status" value="1"/>
</dbReference>
<evidence type="ECO:0000256" key="1">
    <source>
        <dbReference type="ARBA" id="ARBA00008433"/>
    </source>
</evidence>
<accession>A0ABD3RZZ8</accession>
<protein>
    <submittedName>
        <fullName evidence="3">Uncharacterized protein</fullName>
    </submittedName>
</protein>
<dbReference type="PANTHER" id="PTHR12991">
    <property type="entry name" value="NITROGEN PERMEASE REGULATOR 2/TUMOR SUPPRESSOR CANDIDATE 4"/>
    <property type="match status" value="1"/>
</dbReference>
<dbReference type="Proteomes" id="UP001530377">
    <property type="component" value="Unassembled WGS sequence"/>
</dbReference>
<reference evidence="3 4" key="1">
    <citation type="submission" date="2024-10" db="EMBL/GenBank/DDBJ databases">
        <title>Updated reference genomes for cyclostephanoid diatoms.</title>
        <authorList>
            <person name="Roberts W.R."/>
            <person name="Alverson A.J."/>
        </authorList>
    </citation>
    <scope>NUCLEOTIDE SEQUENCE [LARGE SCALE GENOMIC DNA]</scope>
    <source>
        <strain evidence="3 4">AJA228-03</strain>
    </source>
</reference>
<dbReference type="EMBL" id="JALLPB020000092">
    <property type="protein sequence ID" value="KAL3817777.1"/>
    <property type="molecule type" value="Genomic_DNA"/>
</dbReference>
<sequence>MSIIMRLLRRIRHNCRSEGVLPIALGFMRFEVDVGVNDLNNALEETFRSVFPAEDERRRGGDEKEEEEEKRRVKGKEEDGRTMPFRDDAVSNVFDRDDDNGDERDNGGGNDNHNHDGDDGGKHENSNSIGRNRRQQRSKNGLRDTSRTDVDEYWNWSPSTTPTRKKTTVLEMMQVPSDASSSSRSKPTAMHDRQSSAESSVAGGVGGRPPSHHVRGRSGHYVIDGQNDEPPPTSNSGGGGGPTMTTTIDASANKPTRHKRHPSSSSSKATTASSNQAAPPEGDNSTIDTDLSQNSIFAATSEYIITGHELANQTITVSTHGMHILSRPTIIEDTRRYERNSLLFAVGFVLRRDVDPRQYWPALSNLSSTLRDMEVESEFLSCASKRQGVQIVLEDALASLNSSQGRCHLLLDDANLLGLRLFRPPPPPVPYVPDHAVPILLRPDWQLQTYDWDLTINWIVPHIDGIKHVRQIAASTEVDMDMVRACLRVLRHHNVLAHVDVFRYRNVYEWVGPSPVVARMGGRTADVGSGEGENDWLDEAFWYSVRAERANRGDRGSAARIEGNSPNFGANNMAMRLYSHMSSLHSLDLSVSHSSTARWAGRQKSSDGNDSPRSLPRSFPSRSEIPDFIKEERSNDEDHSPGKVDADGDHLGSDPRQINEMNMMKKALAQMYSSCNRNETFGDMLLGKIEAQMNDASETKTIDKSGKDDASIDWKLAFDYFDHRRLITFGVVRGVVRRVHQFPLAYAIETDIDEVASNSNRRKESIASGDGESDNHVDDASNNSSERHFSAVAEDAAFAAKRIALDENIVSASYTSPLLQGIVLRPPSREAKCDQTRRRFI</sequence>
<dbReference type="Pfam" id="PF06218">
    <property type="entry name" value="NPR2"/>
    <property type="match status" value="1"/>
</dbReference>
<feature type="compositionally biased region" description="Basic and acidic residues" evidence="2">
    <location>
        <begin position="773"/>
        <end position="786"/>
    </location>
</feature>
<comment type="caution">
    <text evidence="3">The sequence shown here is derived from an EMBL/GenBank/DDBJ whole genome shotgun (WGS) entry which is preliminary data.</text>
</comment>
<feature type="region of interest" description="Disordered" evidence="2">
    <location>
        <begin position="757"/>
        <end position="786"/>
    </location>
</feature>
<evidence type="ECO:0000313" key="3">
    <source>
        <dbReference type="EMBL" id="KAL3817777.1"/>
    </source>
</evidence>